<dbReference type="PANTHER" id="PTHR24321">
    <property type="entry name" value="DEHYDROGENASES, SHORT CHAIN"/>
    <property type="match status" value="1"/>
</dbReference>
<dbReference type="CDD" id="cd05233">
    <property type="entry name" value="SDR_c"/>
    <property type="match status" value="1"/>
</dbReference>
<dbReference type="PRINTS" id="PR00080">
    <property type="entry name" value="SDRFAMILY"/>
</dbReference>
<dbReference type="SUPFAM" id="SSF51735">
    <property type="entry name" value="NAD(P)-binding Rossmann-fold domains"/>
    <property type="match status" value="1"/>
</dbReference>
<dbReference type="InterPro" id="IPR002347">
    <property type="entry name" value="SDR_fam"/>
</dbReference>
<gene>
    <name evidence="3" type="ORF">BJ983_000572</name>
</gene>
<accession>A0A7Y9DS90</accession>
<evidence type="ECO:0000256" key="1">
    <source>
        <dbReference type="ARBA" id="ARBA00006484"/>
    </source>
</evidence>
<proteinExistence type="inferred from homology"/>
<dbReference type="FunFam" id="3.40.50.720:FF:000084">
    <property type="entry name" value="Short-chain dehydrogenase reductase"/>
    <property type="match status" value="1"/>
</dbReference>
<dbReference type="RefSeq" id="WP_179797304.1">
    <property type="nucleotide sequence ID" value="NZ_BAABHP010000018.1"/>
</dbReference>
<evidence type="ECO:0000313" key="4">
    <source>
        <dbReference type="Proteomes" id="UP000535890"/>
    </source>
</evidence>
<dbReference type="PROSITE" id="PS00061">
    <property type="entry name" value="ADH_SHORT"/>
    <property type="match status" value="1"/>
</dbReference>
<dbReference type="Gene3D" id="3.40.50.720">
    <property type="entry name" value="NAD(P)-binding Rossmann-like Domain"/>
    <property type="match status" value="1"/>
</dbReference>
<organism evidence="3 4">
    <name type="scientific">Actinomycetospora corticicola</name>
    <dbReference type="NCBI Taxonomy" id="663602"/>
    <lineage>
        <taxon>Bacteria</taxon>
        <taxon>Bacillati</taxon>
        <taxon>Actinomycetota</taxon>
        <taxon>Actinomycetes</taxon>
        <taxon>Pseudonocardiales</taxon>
        <taxon>Pseudonocardiaceae</taxon>
        <taxon>Actinomycetospora</taxon>
    </lineage>
</organism>
<sequence length="250" mass="25378">MITGAGSGIGAVLARHAAKEGYRVAAWDVDEEAVGGIAAAIGDVCVPSRVDVTDDEAVTAAIADLPEAPALVVNNAGVVRFGPLLELAAQDWRTALDVNLTGTFLVARAAAARMIAEGLGGAIVNISSINGLAAAPGAGAYTASKAGVVMLTEHMALEWGAHGIRVNTVAPGLIDAGMSDAIYADPEVRRLRSGRVPLGRLGTAQDVADTVLFLGSDRAAYVTGQMLAVDGGITRGALNAMPRARSQVVE</sequence>
<name>A0A7Y9DS90_9PSEU</name>
<dbReference type="Proteomes" id="UP000535890">
    <property type="component" value="Unassembled WGS sequence"/>
</dbReference>
<evidence type="ECO:0000313" key="3">
    <source>
        <dbReference type="EMBL" id="NYD34470.1"/>
    </source>
</evidence>
<comment type="similarity">
    <text evidence="1">Belongs to the short-chain dehydrogenases/reductases (SDR) family.</text>
</comment>
<dbReference type="EMBL" id="JACCBN010000001">
    <property type="protein sequence ID" value="NYD34470.1"/>
    <property type="molecule type" value="Genomic_DNA"/>
</dbReference>
<dbReference type="PRINTS" id="PR00081">
    <property type="entry name" value="GDHRDH"/>
</dbReference>
<dbReference type="AlphaFoldDB" id="A0A7Y9DS90"/>
<dbReference type="PANTHER" id="PTHR24321:SF8">
    <property type="entry name" value="ESTRADIOL 17-BETA-DEHYDROGENASE 8-RELATED"/>
    <property type="match status" value="1"/>
</dbReference>
<dbReference type="InterPro" id="IPR020904">
    <property type="entry name" value="Sc_DH/Rdtase_CS"/>
</dbReference>
<dbReference type="Pfam" id="PF13561">
    <property type="entry name" value="adh_short_C2"/>
    <property type="match status" value="1"/>
</dbReference>
<evidence type="ECO:0000256" key="2">
    <source>
        <dbReference type="ARBA" id="ARBA00023002"/>
    </source>
</evidence>
<keyword evidence="4" id="KW-1185">Reference proteome</keyword>
<protein>
    <submittedName>
        <fullName evidence="3">NAD(P)-dependent dehydrogenase (Short-subunit alcohol dehydrogenase family)</fullName>
    </submittedName>
</protein>
<dbReference type="InterPro" id="IPR036291">
    <property type="entry name" value="NAD(P)-bd_dom_sf"/>
</dbReference>
<dbReference type="GO" id="GO:0016491">
    <property type="term" value="F:oxidoreductase activity"/>
    <property type="evidence" value="ECO:0007669"/>
    <property type="project" value="UniProtKB-KW"/>
</dbReference>
<comment type="caution">
    <text evidence="3">The sequence shown here is derived from an EMBL/GenBank/DDBJ whole genome shotgun (WGS) entry which is preliminary data.</text>
</comment>
<reference evidence="3 4" key="1">
    <citation type="submission" date="2020-07" db="EMBL/GenBank/DDBJ databases">
        <title>Sequencing the genomes of 1000 actinobacteria strains.</title>
        <authorList>
            <person name="Klenk H.-P."/>
        </authorList>
    </citation>
    <scope>NUCLEOTIDE SEQUENCE [LARGE SCALE GENOMIC DNA]</scope>
    <source>
        <strain evidence="3 4">DSM 45772</strain>
    </source>
</reference>
<keyword evidence="2" id="KW-0560">Oxidoreductase</keyword>